<evidence type="ECO:0000256" key="2">
    <source>
        <dbReference type="ARBA" id="ARBA00007441"/>
    </source>
</evidence>
<dbReference type="PANTHER" id="PTHR46383">
    <property type="entry name" value="ASPARTATE AMINOTRANSFERASE"/>
    <property type="match status" value="1"/>
</dbReference>
<reference evidence="8" key="2">
    <citation type="journal article" date="2023" name="Biology">
        <title>Prokaryotic Life Associated with Coal-Fire Gas Vents Revealed by Metagenomics.</title>
        <authorList>
            <person name="Kadnikov V.V."/>
            <person name="Mardanov A.V."/>
            <person name="Beletsky A.V."/>
            <person name="Karnachuk O.V."/>
            <person name="Ravin N.V."/>
        </authorList>
    </citation>
    <scope>NUCLEOTIDE SEQUENCE</scope>
    <source>
        <strain evidence="8">Bu02</strain>
    </source>
</reference>
<dbReference type="InterPro" id="IPR004838">
    <property type="entry name" value="NHTrfase_class1_PyrdxlP-BS"/>
</dbReference>
<evidence type="ECO:0000256" key="6">
    <source>
        <dbReference type="RuleBase" id="RU000481"/>
    </source>
</evidence>
<comment type="cofactor">
    <cofactor evidence="1 6">
        <name>pyridoxal 5'-phosphate</name>
        <dbReference type="ChEBI" id="CHEBI:597326"/>
    </cofactor>
</comment>
<dbReference type="Gene3D" id="3.90.1150.10">
    <property type="entry name" value="Aspartate Aminotransferase, domain 1"/>
    <property type="match status" value="1"/>
</dbReference>
<dbReference type="InterPro" id="IPR015424">
    <property type="entry name" value="PyrdxlP-dep_Trfase"/>
</dbReference>
<evidence type="ECO:0000256" key="3">
    <source>
        <dbReference type="ARBA" id="ARBA00022576"/>
    </source>
</evidence>
<dbReference type="GO" id="GO:0008483">
    <property type="term" value="F:transaminase activity"/>
    <property type="evidence" value="ECO:0007669"/>
    <property type="project" value="UniProtKB-KW"/>
</dbReference>
<keyword evidence="4 6" id="KW-0808">Transferase</keyword>
<keyword evidence="5" id="KW-0663">Pyridoxal phosphate</keyword>
<dbReference type="GO" id="GO:0006520">
    <property type="term" value="P:amino acid metabolic process"/>
    <property type="evidence" value="ECO:0007669"/>
    <property type="project" value="InterPro"/>
</dbReference>
<gene>
    <name evidence="8" type="ORF">IMF26_03095</name>
</gene>
<dbReference type="InterPro" id="IPR015422">
    <property type="entry name" value="PyrdxlP-dep_Trfase_small"/>
</dbReference>
<evidence type="ECO:0000256" key="1">
    <source>
        <dbReference type="ARBA" id="ARBA00001933"/>
    </source>
</evidence>
<comment type="similarity">
    <text evidence="2 6">Belongs to the class-I pyridoxal-phosphate-dependent aminotransferase family.</text>
</comment>
<proteinExistence type="inferred from homology"/>
<dbReference type="AlphaFoldDB" id="A0AAT9LDA1"/>
<feature type="domain" description="Aminotransferase class I/classII large" evidence="7">
    <location>
        <begin position="31"/>
        <end position="388"/>
    </location>
</feature>
<dbReference type="CDD" id="cd00609">
    <property type="entry name" value="AAT_like"/>
    <property type="match status" value="1"/>
</dbReference>
<dbReference type="EC" id="2.6.1.-" evidence="6"/>
<name>A0AAT9LDA1_9FIRM</name>
<dbReference type="GO" id="GO:0030170">
    <property type="term" value="F:pyridoxal phosphate binding"/>
    <property type="evidence" value="ECO:0007669"/>
    <property type="project" value="InterPro"/>
</dbReference>
<evidence type="ECO:0000313" key="8">
    <source>
        <dbReference type="EMBL" id="QUL99069.1"/>
    </source>
</evidence>
<dbReference type="PROSITE" id="PS00105">
    <property type="entry name" value="AA_TRANSFER_CLASS_1"/>
    <property type="match status" value="1"/>
</dbReference>
<dbReference type="InterPro" id="IPR004839">
    <property type="entry name" value="Aminotransferase_I/II_large"/>
</dbReference>
<evidence type="ECO:0000259" key="7">
    <source>
        <dbReference type="Pfam" id="PF00155"/>
    </source>
</evidence>
<dbReference type="PANTHER" id="PTHR46383:SF1">
    <property type="entry name" value="ASPARTATE AMINOTRANSFERASE"/>
    <property type="match status" value="1"/>
</dbReference>
<evidence type="ECO:0000256" key="4">
    <source>
        <dbReference type="ARBA" id="ARBA00022679"/>
    </source>
</evidence>
<evidence type="ECO:0000256" key="5">
    <source>
        <dbReference type="ARBA" id="ARBA00022898"/>
    </source>
</evidence>
<dbReference type="InterPro" id="IPR015421">
    <property type="entry name" value="PyrdxlP-dep_Trfase_major"/>
</dbReference>
<dbReference type="KEGG" id="fcz:IMF26_03095"/>
<dbReference type="EMBL" id="CP062796">
    <property type="protein sequence ID" value="QUL99069.1"/>
    <property type="molecule type" value="Genomic_DNA"/>
</dbReference>
<dbReference type="Gene3D" id="3.40.640.10">
    <property type="entry name" value="Type I PLP-dependent aspartate aminotransferase-like (Major domain)"/>
    <property type="match status" value="1"/>
</dbReference>
<dbReference type="FunFam" id="3.40.640.10:FF:000033">
    <property type="entry name" value="Aspartate aminotransferase"/>
    <property type="match status" value="1"/>
</dbReference>
<keyword evidence="3 6" id="KW-0032">Aminotransferase</keyword>
<dbReference type="SUPFAM" id="SSF53383">
    <property type="entry name" value="PLP-dependent transferases"/>
    <property type="match status" value="1"/>
</dbReference>
<reference evidence="8" key="1">
    <citation type="submission" date="2020-10" db="EMBL/GenBank/DDBJ databases">
        <authorList>
            <person name="Kadnikov V."/>
            <person name="Beletsky A.V."/>
            <person name="Mardanov A.V."/>
            <person name="Karnachuk O.V."/>
            <person name="Ravin N.V."/>
        </authorList>
    </citation>
    <scope>NUCLEOTIDE SEQUENCE</scope>
    <source>
        <strain evidence="8">Bu02</strain>
    </source>
</reference>
<accession>A0AAT9LDA1</accession>
<dbReference type="InterPro" id="IPR050596">
    <property type="entry name" value="AspAT/PAT-like"/>
</dbReference>
<dbReference type="Pfam" id="PF00155">
    <property type="entry name" value="Aminotran_1_2"/>
    <property type="match status" value="1"/>
</dbReference>
<sequence length="396" mass="43104">MRLSSRARSISTSPTLALDAKTKKLQREGINIINFGVGEPDFDTPQHIKDAAIESIQAGFTKYTPSSGIPELREAICEKLKKDNGLEYKPSEVLVSVGAKHSIYNAVMVLCDEGDEVLLPAPYWVSYPEMVKLAGGTPVILPTSIESGFKVTAQALEKAITPRTTLLILNSPSNPTGAIYTREELEKIAEVCLKHNIAVISDEIYEKLIYEGEHVSFAALSPEVKAITITVNGVSKAYAMTGWRIGYAAGPEDVIKAMGDLQSHATSNPTSISQKAALAGLKGPQEPLEKMRMEFKKRRDYMVERLNKMPGIRCLTPPGAFYVYPDVSGLIGKKLAGKVVSDDTTLADILLDEARIAVVPGKAFGTQGNLRFSYATSMAKIEEGLNRLENVLKTLE</sequence>
<protein>
    <recommendedName>
        <fullName evidence="6">Aminotransferase</fullName>
        <ecNumber evidence="6">2.6.1.-</ecNumber>
    </recommendedName>
</protein>
<organism evidence="8">
    <name type="scientific">Candidatus Fermentithermobacillus carboniphilus</name>
    <dbReference type="NCBI Taxonomy" id="3085328"/>
    <lineage>
        <taxon>Bacteria</taxon>
        <taxon>Bacillati</taxon>
        <taxon>Bacillota</taxon>
        <taxon>Candidatus Fermentithermobacillia</taxon>
        <taxon>Candidatus Fermentithermobacillales</taxon>
        <taxon>Candidatus Fermentithermobacillaceae</taxon>
        <taxon>Candidatus Fermentithermobacillus</taxon>
    </lineage>
</organism>